<dbReference type="EMBL" id="CP034208">
    <property type="protein sequence ID" value="QBZ62498.1"/>
    <property type="molecule type" value="Genomic_DNA"/>
</dbReference>
<accession>A0A4V1C784</accession>
<dbReference type="SMART" id="SM00913">
    <property type="entry name" value="IBN_N"/>
    <property type="match status" value="1"/>
</dbReference>
<dbReference type="PROSITE" id="PS50166">
    <property type="entry name" value="IMPORTIN_B_NT"/>
    <property type="match status" value="1"/>
</dbReference>
<gene>
    <name evidence="5" type="ORF">PoMZ_11379</name>
</gene>
<protein>
    <submittedName>
        <fullName evidence="5">Uncharacterized protein</fullName>
    </submittedName>
</protein>
<reference evidence="5 6" key="1">
    <citation type="journal article" date="2019" name="Mol. Biol. Evol.">
        <title>Blast fungal genomes show frequent chromosomal changes, gene gains and losses, and effector gene turnover.</title>
        <authorList>
            <person name="Gomez Luciano L.B."/>
            <person name="Jason Tsai I."/>
            <person name="Chuma I."/>
            <person name="Tosa Y."/>
            <person name="Chen Y.H."/>
            <person name="Li J.Y."/>
            <person name="Li M.Y."/>
            <person name="Jade Lu M.Y."/>
            <person name="Nakayashiki H."/>
            <person name="Li W.H."/>
        </authorList>
    </citation>
    <scope>NUCLEOTIDE SEQUENCE [LARGE SCALE GENOMIC DNA]</scope>
    <source>
        <strain evidence="5">MZ5-1-6</strain>
    </source>
</reference>
<evidence type="ECO:0000256" key="2">
    <source>
        <dbReference type="ARBA" id="ARBA00007991"/>
    </source>
</evidence>
<dbReference type="GO" id="GO:0006606">
    <property type="term" value="P:protein import into nucleus"/>
    <property type="evidence" value="ECO:0007669"/>
    <property type="project" value="TreeGrafter"/>
</dbReference>
<dbReference type="GO" id="GO:0031267">
    <property type="term" value="F:small GTPase binding"/>
    <property type="evidence" value="ECO:0007669"/>
    <property type="project" value="InterPro"/>
</dbReference>
<keyword evidence="3" id="KW-0813">Transport</keyword>
<dbReference type="GO" id="GO:0005635">
    <property type="term" value="C:nuclear envelope"/>
    <property type="evidence" value="ECO:0007669"/>
    <property type="project" value="TreeGrafter"/>
</dbReference>
<dbReference type="InterPro" id="IPR016024">
    <property type="entry name" value="ARM-type_fold"/>
</dbReference>
<evidence type="ECO:0000256" key="1">
    <source>
        <dbReference type="ARBA" id="ARBA00004123"/>
    </source>
</evidence>
<comment type="subcellular location">
    <subcellularLocation>
        <location evidence="1">Nucleus</location>
    </subcellularLocation>
</comment>
<dbReference type="InterPro" id="IPR011989">
    <property type="entry name" value="ARM-like"/>
</dbReference>
<evidence type="ECO:0000313" key="6">
    <source>
        <dbReference type="Proteomes" id="UP000294847"/>
    </source>
</evidence>
<dbReference type="Proteomes" id="UP000294847">
    <property type="component" value="Chromosome 5"/>
</dbReference>
<keyword evidence="4" id="KW-0539">Nucleus</keyword>
<sequence length="1049" mass="117881">MSFAIEVPGEASPLNLQELCSKLLQAGSADHNQRQSASQQLTAWEAYPDYYAGLQTVFLDKSVQREVRYLAIILLKNGIDKGWRSISAKSAIPPAQKNIIRSRLLQGSINEDDKNLALHNALATAKVVRIDYPAEWPTAISDMVGFVSNFRTGNQQHLNGSLLVLLRAVKELAKARLRKSQTALQQVTPELVMLLGEVYSEQVNFWAGFLSNGQGGEDDADYAMENSLICLRILRVLVTVGYEYPHRDQLVREFWQMTQTQFGQFLGHVSHDSAVPAPYQEVVGKHLLQFTKLHLEVCETLPTDFALLPNSVELVHAYWDLVAKFAEVFDKSGGIQISSAGGDGGSKSKVEGPLLERLALKGLLLIRGCVAMICRPLQTFKYKSPEAKQEQAHAKELIKTQLITDQFVTQIVDVIITKLFIFRKADLDAWEEDPQEWEAQERDSGDAWQWEVRPCAERVFLDLLIQWKELLGPPLLNYFQSTAKADADIVTKEAVYTAMGCAAPTVYKLFDFDTFVTSTVVQDVQMQGELAKLLRRRIAILLSQWVPINISDATRPVVFEIYKHLMNPADQHNDQVVRITAARQFKKIADDFEFKGEIFQPHAYEILTRLVSLLTELEHDDTKLAVLETVRLVIDRMETSARQVGDQLIDALPKLWEQAGDEAYMLKQSILAILTALVNSVGTDSQKYHPFIVPLISQAMDPTSEISKFLIEEAAEVWKATVAQCSPPVSPEFMHLELKALPFIEFDNELSVELVQVIKTYVLLAPENILSNEFRRPTLQGLATAMESKQKDQVHHAAKAIDYILRVAQELGGSEGLTVVVQDMLEIGFLRVVLERIHEAWEARQTTGPQRRSPQISSVKETHYFSILARIALGEPRAFVHLVTAAGDLAAVWKWMVDEWFGCFDMMADVEKQKLSCLALTRLCELAAADGSSPLRDLVLSRLQDYFAMWTSVIAELLNENGQGDSLVWEGKPEEYANDWDTPQDVRDRAFTYRDQVHTEPAFPFVQVILQGLVQAVGGEATFQEQWAVNVDKDVIAGFQSLSARYTGS</sequence>
<dbReference type="InterPro" id="IPR001494">
    <property type="entry name" value="Importin-beta_N"/>
</dbReference>
<organism evidence="5 6">
    <name type="scientific">Pyricularia oryzae</name>
    <name type="common">Rice blast fungus</name>
    <name type="synonym">Magnaporthe oryzae</name>
    <dbReference type="NCBI Taxonomy" id="318829"/>
    <lineage>
        <taxon>Eukaryota</taxon>
        <taxon>Fungi</taxon>
        <taxon>Dikarya</taxon>
        <taxon>Ascomycota</taxon>
        <taxon>Pezizomycotina</taxon>
        <taxon>Sordariomycetes</taxon>
        <taxon>Sordariomycetidae</taxon>
        <taxon>Magnaporthales</taxon>
        <taxon>Pyriculariaceae</taxon>
        <taxon>Pyricularia</taxon>
    </lineage>
</organism>
<dbReference type="Pfam" id="PF03810">
    <property type="entry name" value="IBN_N"/>
    <property type="match status" value="1"/>
</dbReference>
<dbReference type="Pfam" id="PF25758">
    <property type="entry name" value="TPR_IPO11"/>
    <property type="match status" value="1"/>
</dbReference>
<evidence type="ECO:0000256" key="4">
    <source>
        <dbReference type="ARBA" id="ARBA00023242"/>
    </source>
</evidence>
<dbReference type="AlphaFoldDB" id="A0A4V1C784"/>
<dbReference type="GO" id="GO:0005829">
    <property type="term" value="C:cytosol"/>
    <property type="evidence" value="ECO:0007669"/>
    <property type="project" value="TreeGrafter"/>
</dbReference>
<dbReference type="FunFam" id="1.25.10.10:FF:000362">
    <property type="entry name" value="Importin 11, putative"/>
    <property type="match status" value="1"/>
</dbReference>
<evidence type="ECO:0000256" key="3">
    <source>
        <dbReference type="ARBA" id="ARBA00022448"/>
    </source>
</evidence>
<dbReference type="Gene3D" id="1.25.10.10">
    <property type="entry name" value="Leucine-rich Repeat Variant"/>
    <property type="match status" value="1"/>
</dbReference>
<dbReference type="PANTHER" id="PTHR10997:SF7">
    <property type="entry name" value="IMPORTIN-11"/>
    <property type="match status" value="1"/>
</dbReference>
<proteinExistence type="inferred from homology"/>
<dbReference type="SUPFAM" id="SSF48371">
    <property type="entry name" value="ARM repeat"/>
    <property type="match status" value="1"/>
</dbReference>
<comment type="similarity">
    <text evidence="2">Belongs to the importin beta family.</text>
</comment>
<dbReference type="PANTHER" id="PTHR10997">
    <property type="entry name" value="IMPORTIN-7, 8, 11"/>
    <property type="match status" value="1"/>
</dbReference>
<name>A0A4V1C784_PYROR</name>
<dbReference type="VEuPathDB" id="FungiDB:M_BR32_EuGene_00025511"/>
<evidence type="ECO:0000313" key="5">
    <source>
        <dbReference type="EMBL" id="QBZ62498.1"/>
    </source>
</evidence>
<dbReference type="InterPro" id="IPR058669">
    <property type="entry name" value="TPR_IPO7/11-like"/>
</dbReference>